<dbReference type="OrthoDB" id="2897833at2"/>
<protein>
    <recommendedName>
        <fullName evidence="3">ArpA protein</fullName>
    </recommendedName>
</protein>
<evidence type="ECO:0008006" key="3">
    <source>
        <dbReference type="Google" id="ProtNLM"/>
    </source>
</evidence>
<name>A0A561WR11_ACTTI</name>
<evidence type="ECO:0000313" key="2">
    <source>
        <dbReference type="Proteomes" id="UP000320239"/>
    </source>
</evidence>
<dbReference type="Gene3D" id="2.60.120.620">
    <property type="entry name" value="q2cbj1_9rhob like domain"/>
    <property type="match status" value="1"/>
</dbReference>
<dbReference type="Proteomes" id="UP000320239">
    <property type="component" value="Unassembled WGS sequence"/>
</dbReference>
<sequence length="258" mass="29775">MNVEQIDENLAKFLAERYTPESVAQLADRFHRFGFVKFDAANRLVPDELQTAVREECDLLIEQHKERRNLLLSTTGNTPRRMSVVKSEEIEKSELISTLSRSEVLLGFLAGITREEIIPEVSSDERYLITHQEFKSDTHGWHWGDYSFALIWALRMPPIEHGGMLQAVPHTHWDKSNPRINQTLCEREINTHGLESGDLYLLRTDTTLHRTVPLSEDSTRTILNMTWAAKRDLEKDLVGNDRWWENPEAEAARAVDNA</sequence>
<dbReference type="Pfam" id="PF23169">
    <property type="entry name" value="HalD"/>
    <property type="match status" value="1"/>
</dbReference>
<evidence type="ECO:0000313" key="1">
    <source>
        <dbReference type="EMBL" id="TWG26284.1"/>
    </source>
</evidence>
<dbReference type="InterPro" id="IPR056470">
    <property type="entry name" value="BesD/HalB-like"/>
</dbReference>
<comment type="caution">
    <text evidence="1">The sequence shown here is derived from an EMBL/GenBank/DDBJ whole genome shotgun (WGS) entry which is preliminary data.</text>
</comment>
<reference evidence="1 2" key="1">
    <citation type="submission" date="2019-06" db="EMBL/GenBank/DDBJ databases">
        <title>Sequencing the genomes of 1000 actinobacteria strains.</title>
        <authorList>
            <person name="Klenk H.-P."/>
        </authorList>
    </citation>
    <scope>NUCLEOTIDE SEQUENCE [LARGE SCALE GENOMIC DNA]</scope>
    <source>
        <strain evidence="1 2">DSM 43866</strain>
    </source>
</reference>
<gene>
    <name evidence="1" type="ORF">FHX34_1011265</name>
</gene>
<dbReference type="EMBL" id="VIWY01000001">
    <property type="protein sequence ID" value="TWG26284.1"/>
    <property type="molecule type" value="Genomic_DNA"/>
</dbReference>
<proteinExistence type="predicted"/>
<dbReference type="RefSeq" id="WP_122981682.1">
    <property type="nucleotide sequence ID" value="NZ_BOMX01000028.1"/>
</dbReference>
<organism evidence="1 2">
    <name type="scientific">Actinoplanes teichomyceticus</name>
    <dbReference type="NCBI Taxonomy" id="1867"/>
    <lineage>
        <taxon>Bacteria</taxon>
        <taxon>Bacillati</taxon>
        <taxon>Actinomycetota</taxon>
        <taxon>Actinomycetes</taxon>
        <taxon>Micromonosporales</taxon>
        <taxon>Micromonosporaceae</taxon>
        <taxon>Actinoplanes</taxon>
    </lineage>
</organism>
<dbReference type="AlphaFoldDB" id="A0A561WR11"/>
<keyword evidence="2" id="KW-1185">Reference proteome</keyword>
<accession>A0A561WR11</accession>